<dbReference type="InterPro" id="IPR015915">
    <property type="entry name" value="Kelch-typ_b-propeller"/>
</dbReference>
<protein>
    <submittedName>
        <fullName evidence="2">Uncharacterized protein</fullName>
    </submittedName>
</protein>
<evidence type="ECO:0000313" key="2">
    <source>
        <dbReference type="EMBL" id="GIQ82037.1"/>
    </source>
</evidence>
<accession>A0A9K3CSF6</accession>
<dbReference type="Pfam" id="PF01344">
    <property type="entry name" value="Kelch_1"/>
    <property type="match status" value="1"/>
</dbReference>
<sequence length="457" mass="50392">MEERVYTDIRPFDVCSGHGHCLFNGSLRLQLRPQTEQLMARSTSRTQEVRDGGSHPSKSVFGCVSLTNVSAGSVSRNTRSRRRGGRRPRSQRVERDPLGSVQWRRGCMALHSIGGGKVLAVHRAHCSILTLMSNCTLTEEVIPPMPQGNSIYGYSVTPMCGRVYVFGGRPSYKECLPTLSWLQLDTLTWHTLQPETDKDGAECGGSPTLCPCGRTRHVAYEADGCLVVSGGVSGRSSFDEEPVSDSWSYDPESNLWMLLPLGNREPVKWATSVTGGIRIAMGVMTPLDGYRDTVGGPVWQGPERDRDCTPVAGTGRLMCVGGATNHHKWKEGSQDIPRHWDYGPVGVERYIIRVSSNYDGPEGYGVDTIEAYDTISGSTQLLACLDSEHDCSAMYTTISEGTLLLKLDCGLYLVHLDTLMWPHASHDLGFRWAVCGQGVPRVWGERELWFQAQMTEG</sequence>
<gene>
    <name evidence="2" type="ORF">KIPB_003109</name>
</gene>
<dbReference type="AlphaFoldDB" id="A0A9K3CSF6"/>
<proteinExistence type="predicted"/>
<reference evidence="2 3" key="1">
    <citation type="journal article" date="2018" name="PLoS ONE">
        <title>The draft genome of Kipferlia bialata reveals reductive genome evolution in fornicate parasites.</title>
        <authorList>
            <person name="Tanifuji G."/>
            <person name="Takabayashi S."/>
            <person name="Kume K."/>
            <person name="Takagi M."/>
            <person name="Nakayama T."/>
            <person name="Kamikawa R."/>
            <person name="Inagaki Y."/>
            <person name="Hashimoto T."/>
        </authorList>
    </citation>
    <scope>NUCLEOTIDE SEQUENCE [LARGE SCALE GENOMIC DNA]</scope>
    <source>
        <strain evidence="2">NY0173</strain>
    </source>
</reference>
<organism evidence="2 3">
    <name type="scientific">Kipferlia bialata</name>
    <dbReference type="NCBI Taxonomy" id="797122"/>
    <lineage>
        <taxon>Eukaryota</taxon>
        <taxon>Metamonada</taxon>
        <taxon>Carpediemonas-like organisms</taxon>
        <taxon>Kipferlia</taxon>
    </lineage>
</organism>
<dbReference type="EMBL" id="BDIP01000569">
    <property type="protein sequence ID" value="GIQ82037.1"/>
    <property type="molecule type" value="Genomic_DNA"/>
</dbReference>
<dbReference type="SUPFAM" id="SSF117281">
    <property type="entry name" value="Kelch motif"/>
    <property type="match status" value="1"/>
</dbReference>
<feature type="region of interest" description="Disordered" evidence="1">
    <location>
        <begin position="72"/>
        <end position="96"/>
    </location>
</feature>
<evidence type="ECO:0000313" key="3">
    <source>
        <dbReference type="Proteomes" id="UP000265618"/>
    </source>
</evidence>
<dbReference type="Gene3D" id="2.120.10.80">
    <property type="entry name" value="Kelch-type beta propeller"/>
    <property type="match status" value="1"/>
</dbReference>
<evidence type="ECO:0000256" key="1">
    <source>
        <dbReference type="SAM" id="MobiDB-lite"/>
    </source>
</evidence>
<name>A0A9K3CSF6_9EUKA</name>
<dbReference type="Proteomes" id="UP000265618">
    <property type="component" value="Unassembled WGS sequence"/>
</dbReference>
<dbReference type="InterPro" id="IPR006652">
    <property type="entry name" value="Kelch_1"/>
</dbReference>
<feature type="compositionally biased region" description="Basic residues" evidence="1">
    <location>
        <begin position="78"/>
        <end position="90"/>
    </location>
</feature>
<comment type="caution">
    <text evidence="2">The sequence shown here is derived from an EMBL/GenBank/DDBJ whole genome shotgun (WGS) entry which is preliminary data.</text>
</comment>
<keyword evidence="3" id="KW-1185">Reference proteome</keyword>